<proteinExistence type="predicted"/>
<protein>
    <recommendedName>
        <fullName evidence="3">Response regulatory domain-containing protein</fullName>
    </recommendedName>
</protein>
<dbReference type="CDD" id="cd17574">
    <property type="entry name" value="REC_OmpR"/>
    <property type="match status" value="1"/>
</dbReference>
<evidence type="ECO:0000256" key="1">
    <source>
        <dbReference type="ARBA" id="ARBA00022553"/>
    </source>
</evidence>
<dbReference type="Pfam" id="PF00072">
    <property type="entry name" value="Response_reg"/>
    <property type="match status" value="1"/>
</dbReference>
<name>A0A2M7W0G1_9BACT</name>
<accession>A0A2M7W0G1</accession>
<dbReference type="Proteomes" id="UP000228952">
    <property type="component" value="Unassembled WGS sequence"/>
</dbReference>
<dbReference type="EMBL" id="PFQB01000136">
    <property type="protein sequence ID" value="PJA11879.1"/>
    <property type="molecule type" value="Genomic_DNA"/>
</dbReference>
<evidence type="ECO:0000256" key="2">
    <source>
        <dbReference type="PROSITE-ProRule" id="PRU00169"/>
    </source>
</evidence>
<dbReference type="InterPro" id="IPR018649">
    <property type="entry name" value="SHOCT"/>
</dbReference>
<dbReference type="PANTHER" id="PTHR44591:SF3">
    <property type="entry name" value="RESPONSE REGULATORY DOMAIN-CONTAINING PROTEIN"/>
    <property type="match status" value="1"/>
</dbReference>
<dbReference type="Pfam" id="PF09851">
    <property type="entry name" value="SHOCT"/>
    <property type="match status" value="1"/>
</dbReference>
<dbReference type="PROSITE" id="PS50110">
    <property type="entry name" value="RESPONSE_REGULATORY"/>
    <property type="match status" value="1"/>
</dbReference>
<sequence length="184" mass="20691">MATAKQAAPVILIIEDNQDLIEMYRLKLSLEGFRVETALDGEQGILKAVETKPHMILLDILMPNMNGFEVLKALHQNTHLEAKIIVLSNLGQYENIREAKELGATEYMVKANTTPTMVVSKIKELLGLMETPKQAAESHTKAQNTDKDKDEIVAEKLGRYKKLLDEGVITQQEFDDIKKKLLFG</sequence>
<dbReference type="GO" id="GO:0000160">
    <property type="term" value="P:phosphorelay signal transduction system"/>
    <property type="evidence" value="ECO:0007669"/>
    <property type="project" value="InterPro"/>
</dbReference>
<evidence type="ECO:0000313" key="4">
    <source>
        <dbReference type="EMBL" id="PJA11879.1"/>
    </source>
</evidence>
<dbReference type="SMART" id="SM00448">
    <property type="entry name" value="REC"/>
    <property type="match status" value="1"/>
</dbReference>
<dbReference type="InterPro" id="IPR050595">
    <property type="entry name" value="Bact_response_regulator"/>
</dbReference>
<dbReference type="PANTHER" id="PTHR44591">
    <property type="entry name" value="STRESS RESPONSE REGULATOR PROTEIN 1"/>
    <property type="match status" value="1"/>
</dbReference>
<dbReference type="Gene3D" id="3.40.50.2300">
    <property type="match status" value="1"/>
</dbReference>
<dbReference type="SUPFAM" id="SSF52172">
    <property type="entry name" value="CheY-like"/>
    <property type="match status" value="1"/>
</dbReference>
<dbReference type="InterPro" id="IPR001789">
    <property type="entry name" value="Sig_transdc_resp-reg_receiver"/>
</dbReference>
<dbReference type="InterPro" id="IPR011006">
    <property type="entry name" value="CheY-like_superfamily"/>
</dbReference>
<reference evidence="5" key="1">
    <citation type="submission" date="2017-09" db="EMBL/GenBank/DDBJ databases">
        <title>Depth-based differentiation of microbial function through sediment-hosted aquifers and enrichment of novel symbionts in the deep terrestrial subsurface.</title>
        <authorList>
            <person name="Probst A.J."/>
            <person name="Ladd B."/>
            <person name="Jarett J.K."/>
            <person name="Geller-Mcgrath D.E."/>
            <person name="Sieber C.M.K."/>
            <person name="Emerson J.B."/>
            <person name="Anantharaman K."/>
            <person name="Thomas B.C."/>
            <person name="Malmstrom R."/>
            <person name="Stieglmeier M."/>
            <person name="Klingl A."/>
            <person name="Woyke T."/>
            <person name="Ryan C.M."/>
            <person name="Banfield J.F."/>
        </authorList>
    </citation>
    <scope>NUCLEOTIDE SEQUENCE [LARGE SCALE GENOMIC DNA]</scope>
</reference>
<evidence type="ECO:0000259" key="3">
    <source>
        <dbReference type="PROSITE" id="PS50110"/>
    </source>
</evidence>
<feature type="modified residue" description="4-aspartylphosphate" evidence="2">
    <location>
        <position position="59"/>
    </location>
</feature>
<feature type="domain" description="Response regulatory" evidence="3">
    <location>
        <begin position="10"/>
        <end position="125"/>
    </location>
</feature>
<evidence type="ECO:0000313" key="5">
    <source>
        <dbReference type="Proteomes" id="UP000228952"/>
    </source>
</evidence>
<organism evidence="4 5">
    <name type="scientific">Candidatus Dojkabacteria bacterium CG_4_10_14_0_2_um_filter_Dojkabacteria_WS6_41_15</name>
    <dbReference type="NCBI Taxonomy" id="2014249"/>
    <lineage>
        <taxon>Bacteria</taxon>
        <taxon>Candidatus Dojkabacteria</taxon>
    </lineage>
</organism>
<dbReference type="AlphaFoldDB" id="A0A2M7W0G1"/>
<gene>
    <name evidence="4" type="ORF">COX64_05255</name>
</gene>
<comment type="caution">
    <text evidence="4">The sequence shown here is derived from an EMBL/GenBank/DDBJ whole genome shotgun (WGS) entry which is preliminary data.</text>
</comment>
<keyword evidence="1 2" id="KW-0597">Phosphoprotein</keyword>